<proteinExistence type="predicted"/>
<gene>
    <name evidence="1" type="ORF">OS493_026360</name>
</gene>
<dbReference type="AlphaFoldDB" id="A0A9W9Z9W5"/>
<keyword evidence="2" id="KW-1185">Reference proteome</keyword>
<dbReference type="SUPFAM" id="SSF48403">
    <property type="entry name" value="Ankyrin repeat"/>
    <property type="match status" value="1"/>
</dbReference>
<reference evidence="1" key="1">
    <citation type="submission" date="2023-01" db="EMBL/GenBank/DDBJ databases">
        <title>Genome assembly of the deep-sea coral Lophelia pertusa.</title>
        <authorList>
            <person name="Herrera S."/>
            <person name="Cordes E."/>
        </authorList>
    </citation>
    <scope>NUCLEOTIDE SEQUENCE</scope>
    <source>
        <strain evidence="1">USNM1676648</strain>
        <tissue evidence="1">Polyp</tissue>
    </source>
</reference>
<dbReference type="Gene3D" id="1.25.40.20">
    <property type="entry name" value="Ankyrin repeat-containing domain"/>
    <property type="match status" value="1"/>
</dbReference>
<dbReference type="InterPro" id="IPR036770">
    <property type="entry name" value="Ankyrin_rpt-contain_sf"/>
</dbReference>
<evidence type="ECO:0000313" key="1">
    <source>
        <dbReference type="EMBL" id="KAJ7377793.1"/>
    </source>
</evidence>
<name>A0A9W9Z9W5_9CNID</name>
<dbReference type="EMBL" id="MU826372">
    <property type="protein sequence ID" value="KAJ7377793.1"/>
    <property type="molecule type" value="Genomic_DNA"/>
</dbReference>
<comment type="caution">
    <text evidence="1">The sequence shown here is derived from an EMBL/GenBank/DDBJ whole genome shotgun (WGS) entry which is preliminary data.</text>
</comment>
<accession>A0A9W9Z9W5</accession>
<protein>
    <submittedName>
        <fullName evidence="1">Uncharacterized protein</fullName>
    </submittedName>
</protein>
<dbReference type="Proteomes" id="UP001163046">
    <property type="component" value="Unassembled WGS sequence"/>
</dbReference>
<sequence>MAPVALKRERTVSTSLLDVLEAAMPEMSLSEEDNIFLEAVRRGDVRQVKEYFRRKPSVFESEEAKIRDSKLGNFGLMLAAHQDNYDLVEFLLSQGYSIEEPIPGLVCVIAVTAWEAWRKLCIV</sequence>
<evidence type="ECO:0000313" key="2">
    <source>
        <dbReference type="Proteomes" id="UP001163046"/>
    </source>
</evidence>
<organism evidence="1 2">
    <name type="scientific">Desmophyllum pertusum</name>
    <dbReference type="NCBI Taxonomy" id="174260"/>
    <lineage>
        <taxon>Eukaryota</taxon>
        <taxon>Metazoa</taxon>
        <taxon>Cnidaria</taxon>
        <taxon>Anthozoa</taxon>
        <taxon>Hexacorallia</taxon>
        <taxon>Scleractinia</taxon>
        <taxon>Caryophylliina</taxon>
        <taxon>Caryophylliidae</taxon>
        <taxon>Desmophyllum</taxon>
    </lineage>
</organism>